<dbReference type="EMBL" id="RSCK01000003">
    <property type="protein sequence ID" value="RUT14212.1"/>
    <property type="molecule type" value="Genomic_DNA"/>
</dbReference>
<comment type="caution">
    <text evidence="1">The sequence shown here is derived from an EMBL/GenBank/DDBJ whole genome shotgun (WGS) entry which is preliminary data.</text>
</comment>
<reference evidence="1 2" key="1">
    <citation type="journal article" date="2019" name="Genome Biol. Evol.">
        <title>Day and night: Metabolic profiles and evolutionary relationships of six axenic non-marine cyanobacteria.</title>
        <authorList>
            <person name="Will S.E."/>
            <person name="Henke P."/>
            <person name="Boedeker C."/>
            <person name="Huang S."/>
            <person name="Brinkmann H."/>
            <person name="Rohde M."/>
            <person name="Jarek M."/>
            <person name="Friedl T."/>
            <person name="Seufert S."/>
            <person name="Schumacher M."/>
            <person name="Overmann J."/>
            <person name="Neumann-Schaal M."/>
            <person name="Petersen J."/>
        </authorList>
    </citation>
    <scope>NUCLEOTIDE SEQUENCE [LARGE SCALE GENOMIC DNA]</scope>
    <source>
        <strain evidence="1 2">SAG 39.79</strain>
    </source>
</reference>
<evidence type="ECO:0000313" key="2">
    <source>
        <dbReference type="Proteomes" id="UP000282574"/>
    </source>
</evidence>
<protein>
    <submittedName>
        <fullName evidence="1">Uncharacterized protein</fullName>
    </submittedName>
</protein>
<accession>A0AB37US61</accession>
<keyword evidence="2" id="KW-1185">Reference proteome</keyword>
<evidence type="ECO:0000313" key="1">
    <source>
        <dbReference type="EMBL" id="RUT14212.1"/>
    </source>
</evidence>
<gene>
    <name evidence="1" type="ORF">DSM107010_06950</name>
</gene>
<dbReference type="Proteomes" id="UP000282574">
    <property type="component" value="Unassembled WGS sequence"/>
</dbReference>
<dbReference type="AlphaFoldDB" id="A0AB37US61"/>
<name>A0AB37US61_9CYAN</name>
<proteinExistence type="predicted"/>
<organism evidence="1 2">
    <name type="scientific">Chroococcidiopsis cubana SAG 39.79</name>
    <dbReference type="NCBI Taxonomy" id="388085"/>
    <lineage>
        <taxon>Bacteria</taxon>
        <taxon>Bacillati</taxon>
        <taxon>Cyanobacteriota</taxon>
        <taxon>Cyanophyceae</taxon>
        <taxon>Chroococcidiopsidales</taxon>
        <taxon>Chroococcidiopsidaceae</taxon>
        <taxon>Chroococcidiopsis</taxon>
    </lineage>
</organism>
<sequence length="54" mass="5581">MSIKHSYASSSADAYAEGLAGAAIYTFTDSTALDFANRRYASGRSKSIAIGSNG</sequence>